<dbReference type="Proteomes" id="UP000004994">
    <property type="component" value="Chromosome 10"/>
</dbReference>
<protein>
    <submittedName>
        <fullName evidence="1">Uncharacterized protein</fullName>
    </submittedName>
</protein>
<dbReference type="AlphaFoldDB" id="A0A3Q7IKZ8"/>
<dbReference type="EnsemblPlants" id="Solyc10g080850.1.1">
    <property type="protein sequence ID" value="Solyc10g080850.1.1.1"/>
    <property type="gene ID" value="Solyc10g080850.1"/>
</dbReference>
<reference evidence="1" key="1">
    <citation type="journal article" date="2012" name="Nature">
        <title>The tomato genome sequence provides insights into fleshy fruit evolution.</title>
        <authorList>
            <consortium name="Tomato Genome Consortium"/>
        </authorList>
    </citation>
    <scope>NUCLEOTIDE SEQUENCE [LARGE SCALE GENOMIC DNA]</scope>
    <source>
        <strain evidence="1">cv. Heinz 1706</strain>
    </source>
</reference>
<dbReference type="InParanoid" id="A0A3Q7IKZ8"/>
<accession>A0A3Q7IKZ8</accession>
<proteinExistence type="predicted"/>
<keyword evidence="2" id="KW-1185">Reference proteome</keyword>
<dbReference type="Gramene" id="Solyc10g080850.1.1">
    <property type="protein sequence ID" value="Solyc10g080850.1.1.1"/>
    <property type="gene ID" value="Solyc10g080850.1"/>
</dbReference>
<evidence type="ECO:0000313" key="1">
    <source>
        <dbReference type="EnsemblPlants" id="Solyc10g080850.1.1.1"/>
    </source>
</evidence>
<organism evidence="1">
    <name type="scientific">Solanum lycopersicum</name>
    <name type="common">Tomato</name>
    <name type="synonym">Lycopersicon esculentum</name>
    <dbReference type="NCBI Taxonomy" id="4081"/>
    <lineage>
        <taxon>Eukaryota</taxon>
        <taxon>Viridiplantae</taxon>
        <taxon>Streptophyta</taxon>
        <taxon>Embryophyta</taxon>
        <taxon>Tracheophyta</taxon>
        <taxon>Spermatophyta</taxon>
        <taxon>Magnoliopsida</taxon>
        <taxon>eudicotyledons</taxon>
        <taxon>Gunneridae</taxon>
        <taxon>Pentapetalae</taxon>
        <taxon>asterids</taxon>
        <taxon>lamiids</taxon>
        <taxon>Solanales</taxon>
        <taxon>Solanaceae</taxon>
        <taxon>Solanoideae</taxon>
        <taxon>Solaneae</taxon>
        <taxon>Solanum</taxon>
        <taxon>Solanum subgen. Lycopersicon</taxon>
    </lineage>
</organism>
<reference evidence="1" key="2">
    <citation type="submission" date="2019-01" db="UniProtKB">
        <authorList>
            <consortium name="EnsemblPlants"/>
        </authorList>
    </citation>
    <scope>IDENTIFICATION</scope>
    <source>
        <strain evidence="1">cv. Heinz 1706</strain>
    </source>
</reference>
<sequence length="49" mass="5725">MLYLYSTLKISNSDESADTITTSSPRFALYRKNAKSLLRLRETKKQKKQ</sequence>
<evidence type="ECO:0000313" key="2">
    <source>
        <dbReference type="Proteomes" id="UP000004994"/>
    </source>
</evidence>
<name>A0A3Q7IKZ8_SOLLC</name>
<dbReference type="PaxDb" id="4081-Solyc10g080850.1.1"/>